<organism evidence="2 3">
    <name type="scientific">Setaria italica</name>
    <name type="common">Foxtail millet</name>
    <name type="synonym">Panicum italicum</name>
    <dbReference type="NCBI Taxonomy" id="4555"/>
    <lineage>
        <taxon>Eukaryota</taxon>
        <taxon>Viridiplantae</taxon>
        <taxon>Streptophyta</taxon>
        <taxon>Embryophyta</taxon>
        <taxon>Tracheophyta</taxon>
        <taxon>Spermatophyta</taxon>
        <taxon>Magnoliopsida</taxon>
        <taxon>Liliopsida</taxon>
        <taxon>Poales</taxon>
        <taxon>Poaceae</taxon>
        <taxon>PACMAD clade</taxon>
        <taxon>Panicoideae</taxon>
        <taxon>Panicodae</taxon>
        <taxon>Paniceae</taxon>
        <taxon>Cenchrinae</taxon>
        <taxon>Setaria</taxon>
    </lineage>
</organism>
<evidence type="ECO:0000313" key="3">
    <source>
        <dbReference type="Proteomes" id="UP000004995"/>
    </source>
</evidence>
<reference evidence="3" key="1">
    <citation type="journal article" date="2012" name="Nat. Biotechnol.">
        <title>Reference genome sequence of the model plant Setaria.</title>
        <authorList>
            <person name="Bennetzen J.L."/>
            <person name="Schmutz J."/>
            <person name="Wang H."/>
            <person name="Percifield R."/>
            <person name="Hawkins J."/>
            <person name="Pontaroli A.C."/>
            <person name="Estep M."/>
            <person name="Feng L."/>
            <person name="Vaughn J.N."/>
            <person name="Grimwood J."/>
            <person name="Jenkins J."/>
            <person name="Barry K."/>
            <person name="Lindquist E."/>
            <person name="Hellsten U."/>
            <person name="Deshpande S."/>
            <person name="Wang X."/>
            <person name="Wu X."/>
            <person name="Mitros T."/>
            <person name="Triplett J."/>
            <person name="Yang X."/>
            <person name="Ye C.Y."/>
            <person name="Mauro-Herrera M."/>
            <person name="Wang L."/>
            <person name="Li P."/>
            <person name="Sharma M."/>
            <person name="Sharma R."/>
            <person name="Ronald P.C."/>
            <person name="Panaud O."/>
            <person name="Kellogg E.A."/>
            <person name="Brutnell T.P."/>
            <person name="Doust A.N."/>
            <person name="Tuskan G.A."/>
            <person name="Rokhsar D."/>
            <person name="Devos K.M."/>
        </authorList>
    </citation>
    <scope>NUCLEOTIDE SEQUENCE [LARGE SCALE GENOMIC DNA]</scope>
    <source>
        <strain evidence="3">cv. Yugu1</strain>
    </source>
</reference>
<dbReference type="InParanoid" id="K3XNY5"/>
<dbReference type="Proteomes" id="UP000004995">
    <property type="component" value="Unassembled WGS sequence"/>
</dbReference>
<keyword evidence="3" id="KW-1185">Reference proteome</keyword>
<name>K3XNY5_SETIT</name>
<protein>
    <submittedName>
        <fullName evidence="2">Uncharacterized protein</fullName>
    </submittedName>
</protein>
<evidence type="ECO:0000313" key="2">
    <source>
        <dbReference type="EnsemblPlants" id="KQL05797"/>
    </source>
</evidence>
<dbReference type="HOGENOM" id="CLU_2675755_0_0_1"/>
<feature type="region of interest" description="Disordered" evidence="1">
    <location>
        <begin position="48"/>
        <end position="75"/>
    </location>
</feature>
<reference evidence="2" key="2">
    <citation type="submission" date="2018-08" db="UniProtKB">
        <authorList>
            <consortium name="EnsemblPlants"/>
        </authorList>
    </citation>
    <scope>IDENTIFICATION</scope>
    <source>
        <strain evidence="2">Yugu1</strain>
    </source>
</reference>
<dbReference type="EnsemblPlants" id="KQL05797">
    <property type="protein sequence ID" value="KQL05797"/>
    <property type="gene ID" value="SETIT_003608mg"/>
</dbReference>
<dbReference type="EMBL" id="AGNK02003170">
    <property type="status" value="NOT_ANNOTATED_CDS"/>
    <property type="molecule type" value="Genomic_DNA"/>
</dbReference>
<accession>K3XNY5</accession>
<sequence>MLKPFGLRSLDPSPDGVGWRSSGAGTHWGSRLRLVLVGLDVQTESDLESKAGISKQGTRRHHVFEPGRQTKPLLR</sequence>
<dbReference type="AlphaFoldDB" id="K3XNY5"/>
<dbReference type="Gramene" id="KQL05797">
    <property type="protein sequence ID" value="KQL05797"/>
    <property type="gene ID" value="SETIT_003608mg"/>
</dbReference>
<evidence type="ECO:0000256" key="1">
    <source>
        <dbReference type="SAM" id="MobiDB-lite"/>
    </source>
</evidence>
<proteinExistence type="predicted"/>
<feature type="region of interest" description="Disordered" evidence="1">
    <location>
        <begin position="1"/>
        <end position="22"/>
    </location>
</feature>